<protein>
    <submittedName>
        <fullName evidence="3">CpaE family protein</fullName>
    </submittedName>
</protein>
<reference evidence="4" key="1">
    <citation type="journal article" date="2019" name="Int. J. Syst. Evol. Microbiol.">
        <title>The Global Catalogue of Microorganisms (GCM) 10K type strain sequencing project: providing services to taxonomists for standard genome sequencing and annotation.</title>
        <authorList>
            <consortium name="The Broad Institute Genomics Platform"/>
            <consortium name="The Broad Institute Genome Sequencing Center for Infectious Disease"/>
            <person name="Wu L."/>
            <person name="Ma J."/>
        </authorList>
    </citation>
    <scope>NUCLEOTIDE SEQUENCE [LARGE SCALE GENOMIC DNA]</scope>
    <source>
        <strain evidence="4">CGMCC 1.18575</strain>
    </source>
</reference>
<evidence type="ECO:0000256" key="2">
    <source>
        <dbReference type="ARBA" id="ARBA00022840"/>
    </source>
</evidence>
<evidence type="ECO:0000256" key="1">
    <source>
        <dbReference type="ARBA" id="ARBA00022741"/>
    </source>
</evidence>
<dbReference type="EMBL" id="JBHSMI010000012">
    <property type="protein sequence ID" value="MFC5402428.1"/>
    <property type="molecule type" value="Genomic_DNA"/>
</dbReference>
<dbReference type="InterPro" id="IPR027417">
    <property type="entry name" value="P-loop_NTPase"/>
</dbReference>
<sequence>MKITFAFSKPNLAEAAGKVINKEVETTFAFNEEELTRALNKSGRELDFIFAHEEIFNTRYPWEWISYIKTSVGIKTKIVILLSESTDSWYREIIKRLSVDLEISLIPSGLTIDEIAEEIGNRVYPKTKTSDENEGGRLAAVMSASPKDGATTIAISTAICAAMRMPDKTVLLVDFNLKSPEVRDQLNIQSDRGYQLIQSDCDSGTLEQSALLKACEKLKDVPNLHILTGNQRREWAEKITIDEIGHFLAVARKTFDLIIADVHTFPDQAATLKCMKNADERIVVVQPIVTSYQSSWNDWFNSVWQHYGMKETDFHLVLNRDNKGALEGFSIEKAMGTKIVARVRNVDKGAGIKAINYGQPLYLNEGVETNEFRDNILQLTSWIAERIGVELVPLQKDSKAALKGKRKLFGII</sequence>
<keyword evidence="1" id="KW-0547">Nucleotide-binding</keyword>
<accession>A0ABW0HPE5</accession>
<comment type="caution">
    <text evidence="3">The sequence shown here is derived from an EMBL/GenBank/DDBJ whole genome shotgun (WGS) entry which is preliminary data.</text>
</comment>
<dbReference type="InterPro" id="IPR050625">
    <property type="entry name" value="ParA/MinD_ATPase"/>
</dbReference>
<dbReference type="PANTHER" id="PTHR43384">
    <property type="entry name" value="SEPTUM SITE-DETERMINING PROTEIN MIND HOMOLOG, CHLOROPLASTIC-RELATED"/>
    <property type="match status" value="1"/>
</dbReference>
<dbReference type="RefSeq" id="WP_378130868.1">
    <property type="nucleotide sequence ID" value="NZ_JBHSMI010000012.1"/>
</dbReference>
<dbReference type="PANTHER" id="PTHR43384:SF6">
    <property type="entry name" value="SEPTUM SITE-DETERMINING PROTEIN MIND HOMOLOG, CHLOROPLASTIC"/>
    <property type="match status" value="1"/>
</dbReference>
<keyword evidence="2" id="KW-0067">ATP-binding</keyword>
<dbReference type="Gene3D" id="3.40.50.300">
    <property type="entry name" value="P-loop containing nucleotide triphosphate hydrolases"/>
    <property type="match status" value="1"/>
</dbReference>
<evidence type="ECO:0000313" key="3">
    <source>
        <dbReference type="EMBL" id="MFC5402428.1"/>
    </source>
</evidence>
<proteinExistence type="predicted"/>
<keyword evidence="4" id="KW-1185">Reference proteome</keyword>
<dbReference type="Proteomes" id="UP001596113">
    <property type="component" value="Unassembled WGS sequence"/>
</dbReference>
<gene>
    <name evidence="3" type="ORF">ACFPOF_06725</name>
</gene>
<dbReference type="SUPFAM" id="SSF52540">
    <property type="entry name" value="P-loop containing nucleoside triphosphate hydrolases"/>
    <property type="match status" value="1"/>
</dbReference>
<evidence type="ECO:0000313" key="4">
    <source>
        <dbReference type="Proteomes" id="UP001596113"/>
    </source>
</evidence>
<name>A0ABW0HPE5_9BACL</name>
<organism evidence="3 4">
    <name type="scientific">Cohnella soli</name>
    <dbReference type="NCBI Taxonomy" id="425005"/>
    <lineage>
        <taxon>Bacteria</taxon>
        <taxon>Bacillati</taxon>
        <taxon>Bacillota</taxon>
        <taxon>Bacilli</taxon>
        <taxon>Bacillales</taxon>
        <taxon>Paenibacillaceae</taxon>
        <taxon>Cohnella</taxon>
    </lineage>
</organism>